<dbReference type="InterPro" id="IPR045050">
    <property type="entry name" value="Synaptotagmin_plant"/>
</dbReference>
<dbReference type="Gene3D" id="2.60.40.150">
    <property type="entry name" value="C2 domain"/>
    <property type="match status" value="1"/>
</dbReference>
<dbReference type="EMBL" id="FNXT01000146">
    <property type="protein sequence ID" value="SZX61448.1"/>
    <property type="molecule type" value="Genomic_DNA"/>
</dbReference>
<reference evidence="2 3" key="1">
    <citation type="submission" date="2016-10" db="EMBL/GenBank/DDBJ databases">
        <authorList>
            <person name="Cai Z."/>
        </authorList>
    </citation>
    <scope>NUCLEOTIDE SEQUENCE [LARGE SCALE GENOMIC DNA]</scope>
</reference>
<keyword evidence="3" id="KW-1185">Reference proteome</keyword>
<dbReference type="Proteomes" id="UP000256970">
    <property type="component" value="Unassembled WGS sequence"/>
</dbReference>
<dbReference type="SUPFAM" id="SSF49562">
    <property type="entry name" value="C2 domain (Calcium/lipid-binding domain, CaLB)"/>
    <property type="match status" value="1"/>
</dbReference>
<evidence type="ECO:0000313" key="2">
    <source>
        <dbReference type="EMBL" id="SZX61448.1"/>
    </source>
</evidence>
<protein>
    <recommendedName>
        <fullName evidence="1">C2 domain-containing protein</fullName>
    </recommendedName>
</protein>
<evidence type="ECO:0000313" key="3">
    <source>
        <dbReference type="Proteomes" id="UP000256970"/>
    </source>
</evidence>
<dbReference type="GO" id="GO:0005783">
    <property type="term" value="C:endoplasmic reticulum"/>
    <property type="evidence" value="ECO:0007669"/>
    <property type="project" value="TreeGrafter"/>
</dbReference>
<dbReference type="PANTHER" id="PTHR10774">
    <property type="entry name" value="EXTENDED SYNAPTOTAGMIN-RELATED"/>
    <property type="match status" value="1"/>
</dbReference>
<dbReference type="STRING" id="3088.A0A383V774"/>
<name>A0A383V774_TETOB</name>
<dbReference type="CDD" id="cd00030">
    <property type="entry name" value="C2"/>
    <property type="match status" value="1"/>
</dbReference>
<accession>A0A383V774</accession>
<proteinExistence type="predicted"/>
<dbReference type="PANTHER" id="PTHR10774:SF190">
    <property type="entry name" value="C2 CALCIUM_LIPID-BINDING ENDONUCLEASE_EXONUCLEASE_PHOSPHATASE-RELATED"/>
    <property type="match status" value="1"/>
</dbReference>
<dbReference type="PROSITE" id="PS50004">
    <property type="entry name" value="C2"/>
    <property type="match status" value="1"/>
</dbReference>
<evidence type="ECO:0000259" key="1">
    <source>
        <dbReference type="PROSITE" id="PS50004"/>
    </source>
</evidence>
<dbReference type="InterPro" id="IPR000008">
    <property type="entry name" value="C2_dom"/>
</dbReference>
<dbReference type="InterPro" id="IPR035892">
    <property type="entry name" value="C2_domain_sf"/>
</dbReference>
<gene>
    <name evidence="2" type="ORF">BQ4739_LOCUS1938</name>
</gene>
<sequence>MALPMLRGAVRLATKLLSRQYVVFPKGIQVPMVPAGAAAGGPCGMLEVGLVRLSGLRSEDLVGHSDPYVILRLREGREVRSRTVNNNNSPEFNQNFRMLVEDVDSQ</sequence>
<dbReference type="AlphaFoldDB" id="A0A383V774"/>
<feature type="non-terminal residue" evidence="2">
    <location>
        <position position="106"/>
    </location>
</feature>
<dbReference type="GO" id="GO:0008289">
    <property type="term" value="F:lipid binding"/>
    <property type="evidence" value="ECO:0007669"/>
    <property type="project" value="InterPro"/>
</dbReference>
<dbReference type="Pfam" id="PF00168">
    <property type="entry name" value="C2"/>
    <property type="match status" value="1"/>
</dbReference>
<feature type="domain" description="C2" evidence="1">
    <location>
        <begin position="24"/>
        <end position="106"/>
    </location>
</feature>
<organism evidence="2 3">
    <name type="scientific">Tetradesmus obliquus</name>
    <name type="common">Green alga</name>
    <name type="synonym">Acutodesmus obliquus</name>
    <dbReference type="NCBI Taxonomy" id="3088"/>
    <lineage>
        <taxon>Eukaryota</taxon>
        <taxon>Viridiplantae</taxon>
        <taxon>Chlorophyta</taxon>
        <taxon>core chlorophytes</taxon>
        <taxon>Chlorophyceae</taxon>
        <taxon>CS clade</taxon>
        <taxon>Sphaeropleales</taxon>
        <taxon>Scenedesmaceae</taxon>
        <taxon>Tetradesmus</taxon>
    </lineage>
</organism>